<dbReference type="InterPro" id="IPR044974">
    <property type="entry name" value="Disease_R_plants"/>
</dbReference>
<dbReference type="InterPro" id="IPR036388">
    <property type="entry name" value="WH-like_DNA-bd_sf"/>
</dbReference>
<dbReference type="Proteomes" id="UP000030748">
    <property type="component" value="Unassembled WGS sequence"/>
</dbReference>
<dbReference type="GO" id="GO:0043531">
    <property type="term" value="F:ADP binding"/>
    <property type="evidence" value="ECO:0007669"/>
    <property type="project" value="InterPro"/>
</dbReference>
<evidence type="ECO:0000256" key="1">
    <source>
        <dbReference type="ARBA" id="ARBA00008894"/>
    </source>
</evidence>
<evidence type="ECO:0000259" key="2">
    <source>
        <dbReference type="Pfam" id="PF00931"/>
    </source>
</evidence>
<dbReference type="PANTHER" id="PTHR23155:SF1207">
    <property type="entry name" value="AAA+ ATPASE DOMAIN-CONTAINING PROTEIN"/>
    <property type="match status" value="1"/>
</dbReference>
<reference evidence="3 4" key="1">
    <citation type="journal article" date="2013" name="Proc. Natl. Acad. Sci. U.S.A.">
        <title>Fine-scale variation in meiotic recombination in Mimulus inferred from population shotgun sequencing.</title>
        <authorList>
            <person name="Hellsten U."/>
            <person name="Wright K.M."/>
            <person name="Jenkins J."/>
            <person name="Shu S."/>
            <person name="Yuan Y."/>
            <person name="Wessler S.R."/>
            <person name="Schmutz J."/>
            <person name="Willis J.H."/>
            <person name="Rokhsar D.S."/>
        </authorList>
    </citation>
    <scope>NUCLEOTIDE SEQUENCE [LARGE SCALE GENOMIC DNA]</scope>
    <source>
        <strain evidence="4">cv. DUN x IM62</strain>
    </source>
</reference>
<protein>
    <recommendedName>
        <fullName evidence="2">NB-ARC domain-containing protein</fullName>
    </recommendedName>
</protein>
<accession>A0A022QV37</accession>
<dbReference type="Gene3D" id="1.10.10.10">
    <property type="entry name" value="Winged helix-like DNA-binding domain superfamily/Winged helix DNA-binding domain"/>
    <property type="match status" value="1"/>
</dbReference>
<dbReference type="Gene3D" id="3.40.50.300">
    <property type="entry name" value="P-loop containing nucleotide triphosphate hydrolases"/>
    <property type="match status" value="1"/>
</dbReference>
<dbReference type="STRING" id="4155.A0A022QV37"/>
<sequence length="389" mass="43767">READAFNIDPFFYGRENDVSEIVKTMTALPNGDQVLSILPIVGMGGLGKSTFAREVFHQEAINSHFAKRFWVYVSEKFDAKVLFKNILQSLRSTAVDLGNKQAIDDFISSLAKVSSVSGNGIIVTIFHQNVASLVKTLHVYKLSNLSEDECWSIIKAKVIGERENGIPFEFETVGASIAKGCYAILKVSFDHLLPPLLKKCFAYCSIYPNECKFEMELLVELWMGERCLGKNDDIDILGNKLFNGLLGNLLLQYTSRSSSMLNSSDQVRYIRLQSCASLNEQANCLRSLFSNDKACVLMFLNFKSMHIYLLEDDCVEKFPSSINELLYFRCLDFSELSDLISCDALQKLPNTLEHMMSLRHLHIPQIELPTKIGTLKCLQILPVVLAIS</sequence>
<evidence type="ECO:0000313" key="3">
    <source>
        <dbReference type="EMBL" id="EYU31424.1"/>
    </source>
</evidence>
<dbReference type="EMBL" id="KI630969">
    <property type="protein sequence ID" value="EYU31424.1"/>
    <property type="molecule type" value="Genomic_DNA"/>
</dbReference>
<gene>
    <name evidence="3" type="ORF">MIMGU_mgv1a018202mg</name>
</gene>
<comment type="similarity">
    <text evidence="1">Belongs to the disease resistance NB-LRR family.</text>
</comment>
<keyword evidence="4" id="KW-1185">Reference proteome</keyword>
<dbReference type="PANTHER" id="PTHR23155">
    <property type="entry name" value="DISEASE RESISTANCE PROTEIN RP"/>
    <property type="match status" value="1"/>
</dbReference>
<feature type="domain" description="NB-ARC" evidence="2">
    <location>
        <begin position="18"/>
        <end position="102"/>
    </location>
</feature>
<evidence type="ECO:0000313" key="4">
    <source>
        <dbReference type="Proteomes" id="UP000030748"/>
    </source>
</evidence>
<name>A0A022QV37_ERYGU</name>
<feature type="non-terminal residue" evidence="3">
    <location>
        <position position="1"/>
    </location>
</feature>
<dbReference type="InterPro" id="IPR002182">
    <property type="entry name" value="NB-ARC"/>
</dbReference>
<dbReference type="GO" id="GO:0006952">
    <property type="term" value="P:defense response"/>
    <property type="evidence" value="ECO:0007669"/>
    <property type="project" value="InterPro"/>
</dbReference>
<dbReference type="PRINTS" id="PR00364">
    <property type="entry name" value="DISEASERSIST"/>
</dbReference>
<dbReference type="Pfam" id="PF00931">
    <property type="entry name" value="NB-ARC"/>
    <property type="match status" value="1"/>
</dbReference>
<proteinExistence type="inferred from homology"/>
<dbReference type="InterPro" id="IPR027417">
    <property type="entry name" value="P-loop_NTPase"/>
</dbReference>
<organism evidence="3 4">
    <name type="scientific">Erythranthe guttata</name>
    <name type="common">Yellow monkey flower</name>
    <name type="synonym">Mimulus guttatus</name>
    <dbReference type="NCBI Taxonomy" id="4155"/>
    <lineage>
        <taxon>Eukaryota</taxon>
        <taxon>Viridiplantae</taxon>
        <taxon>Streptophyta</taxon>
        <taxon>Embryophyta</taxon>
        <taxon>Tracheophyta</taxon>
        <taxon>Spermatophyta</taxon>
        <taxon>Magnoliopsida</taxon>
        <taxon>eudicotyledons</taxon>
        <taxon>Gunneridae</taxon>
        <taxon>Pentapetalae</taxon>
        <taxon>asterids</taxon>
        <taxon>lamiids</taxon>
        <taxon>Lamiales</taxon>
        <taxon>Phrymaceae</taxon>
        <taxon>Erythranthe</taxon>
    </lineage>
</organism>
<dbReference type="SUPFAM" id="SSF52540">
    <property type="entry name" value="P-loop containing nucleoside triphosphate hydrolases"/>
    <property type="match status" value="1"/>
</dbReference>
<dbReference type="AlphaFoldDB" id="A0A022QV37"/>